<evidence type="ECO:0000313" key="1">
    <source>
        <dbReference type="EMBL" id="TYI43374.1"/>
    </source>
</evidence>
<proteinExistence type="predicted"/>
<protein>
    <submittedName>
        <fullName evidence="1">Uncharacterized protein</fullName>
    </submittedName>
</protein>
<accession>A0A5D2RV30</accession>
<dbReference type="AlphaFoldDB" id="A0A5D2RV30"/>
<dbReference type="EMBL" id="CM017610">
    <property type="protein sequence ID" value="TYI43374.1"/>
    <property type="molecule type" value="Genomic_DNA"/>
</dbReference>
<name>A0A5D2RV30_GOSTO</name>
<keyword evidence="2" id="KW-1185">Reference proteome</keyword>
<evidence type="ECO:0000313" key="2">
    <source>
        <dbReference type="Proteomes" id="UP000322667"/>
    </source>
</evidence>
<dbReference type="Proteomes" id="UP000322667">
    <property type="component" value="Chromosome A01"/>
</dbReference>
<organism evidence="1 2">
    <name type="scientific">Gossypium tomentosum</name>
    <name type="common">Hawaiian cotton</name>
    <name type="synonym">Gossypium sandvicense</name>
    <dbReference type="NCBI Taxonomy" id="34277"/>
    <lineage>
        <taxon>Eukaryota</taxon>
        <taxon>Viridiplantae</taxon>
        <taxon>Streptophyta</taxon>
        <taxon>Embryophyta</taxon>
        <taxon>Tracheophyta</taxon>
        <taxon>Spermatophyta</taxon>
        <taxon>Magnoliopsida</taxon>
        <taxon>eudicotyledons</taxon>
        <taxon>Gunneridae</taxon>
        <taxon>Pentapetalae</taxon>
        <taxon>rosids</taxon>
        <taxon>malvids</taxon>
        <taxon>Malvales</taxon>
        <taxon>Malvaceae</taxon>
        <taxon>Malvoideae</taxon>
        <taxon>Gossypium</taxon>
    </lineage>
</organism>
<reference evidence="1 2" key="1">
    <citation type="submission" date="2019-07" db="EMBL/GenBank/DDBJ databases">
        <title>WGS assembly of Gossypium tomentosum.</title>
        <authorList>
            <person name="Chen Z.J."/>
            <person name="Sreedasyam A."/>
            <person name="Ando A."/>
            <person name="Song Q."/>
            <person name="De L."/>
            <person name="Hulse-Kemp A."/>
            <person name="Ding M."/>
            <person name="Ye W."/>
            <person name="Kirkbride R."/>
            <person name="Jenkins J."/>
            <person name="Plott C."/>
            <person name="Lovell J."/>
            <person name="Lin Y.-M."/>
            <person name="Vaughn R."/>
            <person name="Liu B."/>
            <person name="Li W."/>
            <person name="Simpson S."/>
            <person name="Scheffler B."/>
            <person name="Saski C."/>
            <person name="Grover C."/>
            <person name="Hu G."/>
            <person name="Conover J."/>
            <person name="Carlson J."/>
            <person name="Shu S."/>
            <person name="Boston L."/>
            <person name="Williams M."/>
            <person name="Peterson D."/>
            <person name="Mcgee K."/>
            <person name="Jones D."/>
            <person name="Wendel J."/>
            <person name="Stelly D."/>
            <person name="Grimwood J."/>
            <person name="Schmutz J."/>
        </authorList>
    </citation>
    <scope>NUCLEOTIDE SEQUENCE [LARGE SCALE GENOMIC DNA]</scope>
    <source>
        <strain evidence="1">7179.01</strain>
    </source>
</reference>
<sequence>MRGRSSWVFPPTRRLSTKTCSKNSWHRIQILTSPMLG</sequence>
<gene>
    <name evidence="1" type="ORF">ES332_A01G165100v1</name>
</gene>